<gene>
    <name evidence="1" type="ORF">TKK_004249</name>
</gene>
<keyword evidence="2" id="KW-1185">Reference proteome</keyword>
<dbReference type="SUPFAM" id="SSF53098">
    <property type="entry name" value="Ribonuclease H-like"/>
    <property type="match status" value="1"/>
</dbReference>
<dbReference type="Proteomes" id="UP001627154">
    <property type="component" value="Unassembled WGS sequence"/>
</dbReference>
<dbReference type="InterPro" id="IPR052055">
    <property type="entry name" value="Hepadnavirus_pol/RT"/>
</dbReference>
<dbReference type="PANTHER" id="PTHR33050">
    <property type="entry name" value="REVERSE TRANSCRIPTASE DOMAIN-CONTAINING PROTEIN"/>
    <property type="match status" value="1"/>
</dbReference>
<name>A0ABD2XCZ3_9HYME</name>
<evidence type="ECO:0000313" key="2">
    <source>
        <dbReference type="Proteomes" id="UP001627154"/>
    </source>
</evidence>
<evidence type="ECO:0000313" key="1">
    <source>
        <dbReference type="EMBL" id="KAL3403119.1"/>
    </source>
</evidence>
<dbReference type="PANTHER" id="PTHR33050:SF7">
    <property type="entry name" value="RIBONUCLEASE H"/>
    <property type="match status" value="1"/>
</dbReference>
<accession>A0ABD2XCZ3</accession>
<proteinExistence type="predicted"/>
<dbReference type="AlphaFoldDB" id="A0ABD2XCZ3"/>
<dbReference type="EMBL" id="JBJJXI010000032">
    <property type="protein sequence ID" value="KAL3403119.1"/>
    <property type="molecule type" value="Genomic_DNA"/>
</dbReference>
<dbReference type="InterPro" id="IPR012337">
    <property type="entry name" value="RNaseH-like_sf"/>
</dbReference>
<sequence>MTLELPEAKRLKLLKLIKKFSAMKRCKIREFAEFTGSIISGCPAIEYGWLYTKMFERVKINALETNNNNYDAFMNLSHALEPDFKWWGENILSRVKNVDYTPYAKVIFSDASLTGWGAVCDGKKANGAWTSEEKNFHINLLELKAVFFGLKCFATKDENCSILLRVDNTTAISYINKMGGTRFAHLHSAAREIWQFCEERNIWIFASYISSSNNFEADEESRRVEPETEYSLSDSSFEVIIKRWNRPEIDLFASRSNAKCNRYVSWKRDPSSEAIDAFTLSWANLFFYAFPPFSIILKVLRKIKRDEAEGIVVVPDWPNQPWFPLFNSLLSSKPIVLKPNYNLLTSSNRNSHPMWRSLSLVAAKLSAKHC</sequence>
<comment type="caution">
    <text evidence="1">The sequence shown here is derived from an EMBL/GenBank/DDBJ whole genome shotgun (WGS) entry which is preliminary data.</text>
</comment>
<evidence type="ECO:0008006" key="3">
    <source>
        <dbReference type="Google" id="ProtNLM"/>
    </source>
</evidence>
<dbReference type="CDD" id="cd09275">
    <property type="entry name" value="RNase_HI_RT_DIRS1"/>
    <property type="match status" value="1"/>
</dbReference>
<organism evidence="1 2">
    <name type="scientific">Trichogramma kaykai</name>
    <dbReference type="NCBI Taxonomy" id="54128"/>
    <lineage>
        <taxon>Eukaryota</taxon>
        <taxon>Metazoa</taxon>
        <taxon>Ecdysozoa</taxon>
        <taxon>Arthropoda</taxon>
        <taxon>Hexapoda</taxon>
        <taxon>Insecta</taxon>
        <taxon>Pterygota</taxon>
        <taxon>Neoptera</taxon>
        <taxon>Endopterygota</taxon>
        <taxon>Hymenoptera</taxon>
        <taxon>Apocrita</taxon>
        <taxon>Proctotrupomorpha</taxon>
        <taxon>Chalcidoidea</taxon>
        <taxon>Trichogrammatidae</taxon>
        <taxon>Trichogramma</taxon>
    </lineage>
</organism>
<protein>
    <recommendedName>
        <fullName evidence="3">RNase H type-1 domain-containing protein</fullName>
    </recommendedName>
</protein>
<reference evidence="1 2" key="1">
    <citation type="journal article" date="2024" name="bioRxiv">
        <title>A reference genome for Trichogramma kaykai: A tiny desert-dwelling parasitoid wasp with competing sex-ratio distorters.</title>
        <authorList>
            <person name="Culotta J."/>
            <person name="Lindsey A.R."/>
        </authorList>
    </citation>
    <scope>NUCLEOTIDE SEQUENCE [LARGE SCALE GENOMIC DNA]</scope>
    <source>
        <strain evidence="1 2">KSX58</strain>
    </source>
</reference>